<gene>
    <name evidence="1" type="primary">110674642</name>
</gene>
<dbReference type="CDD" id="cd00037">
    <property type="entry name" value="CLECT"/>
    <property type="match status" value="1"/>
</dbReference>
<dbReference type="PROSITE" id="PS50041">
    <property type="entry name" value="C_TYPE_LECTIN_2"/>
    <property type="match status" value="1"/>
</dbReference>
<dbReference type="EnsemblMetazoa" id="AAEL025802-RA">
    <property type="protein sequence ID" value="AAEL025802-PA"/>
    <property type="gene ID" value="AAEL025802"/>
</dbReference>
<dbReference type="SUPFAM" id="SSF56436">
    <property type="entry name" value="C-type lectin-like"/>
    <property type="match status" value="1"/>
</dbReference>
<evidence type="ECO:0000313" key="2">
    <source>
        <dbReference type="Proteomes" id="UP000008820"/>
    </source>
</evidence>
<dbReference type="InParanoid" id="A0A6I8U8S6"/>
<dbReference type="OrthoDB" id="7727975at2759"/>
<dbReference type="Pfam" id="PF00059">
    <property type="entry name" value="Lectin_C"/>
    <property type="match status" value="1"/>
</dbReference>
<dbReference type="InterPro" id="IPR016187">
    <property type="entry name" value="CTDL_fold"/>
</dbReference>
<sequence length="114" mass="12801">MKLIVSFLLLYVYLVSCSSPYHIPNVKANWHQAFDHCKYNGMELVSIANHVAYNQLTAQVAQELNCSRICAVWIGANDLANEGTFAWAATGLRVSFANWKSNQPDNKHGDLEED</sequence>
<dbReference type="InterPro" id="IPR016186">
    <property type="entry name" value="C-type_lectin-like/link_sf"/>
</dbReference>
<reference evidence="1" key="2">
    <citation type="submission" date="2020-05" db="UniProtKB">
        <authorList>
            <consortium name="EnsemblMetazoa"/>
        </authorList>
    </citation>
    <scope>IDENTIFICATION</scope>
    <source>
        <strain evidence="1">LVP_AGWG</strain>
    </source>
</reference>
<dbReference type="Proteomes" id="UP000008820">
    <property type="component" value="Chromosome 1"/>
</dbReference>
<keyword evidence="2" id="KW-1185">Reference proteome</keyword>
<reference evidence="1 2" key="1">
    <citation type="submission" date="2017-06" db="EMBL/GenBank/DDBJ databases">
        <title>Aedes aegypti genome working group (AGWG) sequencing and assembly.</title>
        <authorList>
            <consortium name="Aedes aegypti Genome Working Group (AGWG)"/>
            <person name="Matthews B.J."/>
        </authorList>
    </citation>
    <scope>NUCLEOTIDE SEQUENCE [LARGE SCALE GENOMIC DNA]</scope>
    <source>
        <strain evidence="1 2">LVP_AGWG</strain>
    </source>
</reference>
<protein>
    <submittedName>
        <fullName evidence="1">Uncharacterized protein</fullName>
    </submittedName>
</protein>
<name>A0A6I8U8S6_AEDAE</name>
<accession>A0A6I8U8S6</accession>
<evidence type="ECO:0000313" key="1">
    <source>
        <dbReference type="EnsemblMetazoa" id="AAEL025802-PA"/>
    </source>
</evidence>
<proteinExistence type="predicted"/>
<dbReference type="InterPro" id="IPR001304">
    <property type="entry name" value="C-type_lectin-like"/>
</dbReference>
<organism evidence="1 2">
    <name type="scientific">Aedes aegypti</name>
    <name type="common">Yellowfever mosquito</name>
    <name type="synonym">Culex aegypti</name>
    <dbReference type="NCBI Taxonomy" id="7159"/>
    <lineage>
        <taxon>Eukaryota</taxon>
        <taxon>Metazoa</taxon>
        <taxon>Ecdysozoa</taxon>
        <taxon>Arthropoda</taxon>
        <taxon>Hexapoda</taxon>
        <taxon>Insecta</taxon>
        <taxon>Pterygota</taxon>
        <taxon>Neoptera</taxon>
        <taxon>Endopterygota</taxon>
        <taxon>Diptera</taxon>
        <taxon>Nematocera</taxon>
        <taxon>Culicoidea</taxon>
        <taxon>Culicidae</taxon>
        <taxon>Culicinae</taxon>
        <taxon>Aedini</taxon>
        <taxon>Aedes</taxon>
        <taxon>Stegomyia</taxon>
    </lineage>
</organism>
<dbReference type="Gene3D" id="3.10.100.10">
    <property type="entry name" value="Mannose-Binding Protein A, subunit A"/>
    <property type="match status" value="1"/>
</dbReference>
<dbReference type="AlphaFoldDB" id="A0A6I8U8S6"/>